<dbReference type="HOGENOM" id="CLU_953634_0_0_1"/>
<dbReference type="AlphaFoldDB" id="G4TUL8"/>
<evidence type="ECO:0000256" key="1">
    <source>
        <dbReference type="SAM" id="MobiDB-lite"/>
    </source>
</evidence>
<feature type="compositionally biased region" description="Low complexity" evidence="1">
    <location>
        <begin position="219"/>
        <end position="240"/>
    </location>
</feature>
<dbReference type="InParanoid" id="G4TUL8"/>
<reference evidence="2 3" key="1">
    <citation type="journal article" date="2011" name="PLoS Pathog.">
        <title>Endophytic Life Strategies Decoded by Genome and Transcriptome Analyses of the Mutualistic Root Symbiont Piriformospora indica.</title>
        <authorList>
            <person name="Zuccaro A."/>
            <person name="Lahrmann U."/>
            <person name="Guldener U."/>
            <person name="Langen G."/>
            <person name="Pfiffi S."/>
            <person name="Biedenkopf D."/>
            <person name="Wong P."/>
            <person name="Samans B."/>
            <person name="Grimm C."/>
            <person name="Basiewicz M."/>
            <person name="Murat C."/>
            <person name="Martin F."/>
            <person name="Kogel K.H."/>
        </authorList>
    </citation>
    <scope>NUCLEOTIDE SEQUENCE [LARGE SCALE GENOMIC DNA]</scope>
    <source>
        <strain evidence="2 3">DSM 11827</strain>
    </source>
</reference>
<feature type="region of interest" description="Disordered" evidence="1">
    <location>
        <begin position="152"/>
        <end position="176"/>
    </location>
</feature>
<comment type="caution">
    <text evidence="2">The sequence shown here is derived from an EMBL/GenBank/DDBJ whole genome shotgun (WGS) entry which is preliminary data.</text>
</comment>
<protein>
    <submittedName>
        <fullName evidence="2">Uncharacterized protein</fullName>
    </submittedName>
</protein>
<organism evidence="2 3">
    <name type="scientific">Serendipita indica (strain DSM 11827)</name>
    <name type="common">Root endophyte fungus</name>
    <name type="synonym">Piriformospora indica</name>
    <dbReference type="NCBI Taxonomy" id="1109443"/>
    <lineage>
        <taxon>Eukaryota</taxon>
        <taxon>Fungi</taxon>
        <taxon>Dikarya</taxon>
        <taxon>Basidiomycota</taxon>
        <taxon>Agaricomycotina</taxon>
        <taxon>Agaricomycetes</taxon>
        <taxon>Sebacinales</taxon>
        <taxon>Serendipitaceae</taxon>
        <taxon>Serendipita</taxon>
    </lineage>
</organism>
<keyword evidence="3" id="KW-1185">Reference proteome</keyword>
<proteinExistence type="predicted"/>
<name>G4TUL8_SERID</name>
<evidence type="ECO:0000313" key="3">
    <source>
        <dbReference type="Proteomes" id="UP000007148"/>
    </source>
</evidence>
<evidence type="ECO:0000313" key="2">
    <source>
        <dbReference type="EMBL" id="CCA75011.1"/>
    </source>
</evidence>
<gene>
    <name evidence="2" type="ORF">PIIN_08996</name>
</gene>
<dbReference type="Proteomes" id="UP000007148">
    <property type="component" value="Unassembled WGS sequence"/>
</dbReference>
<dbReference type="OrthoDB" id="3265700at2759"/>
<sequence length="268" mass="29085">MPGHYRTRSSQRASVRERTRKAPIAPSARRLHILESKAETSNSAHLQAALALCQPRRSSAPSALGPAIVLRRNSISKPRTNDEDEDMLVIHRPDNFEIPKDSLYTALEARAFDWRQDPFEDSPVYVYGQRPNHKRQKSSLSRRNVHLRAPQFTLPSATPSPAVSATNSPQPSPLTRALHLGSEDVEFEVPMPNASIPLGWPGTSGLLSSPAMLSTPAFSTPGLSPSASSAAGSPYPGHGADYFAPRASSYPHTPSILHTPASPRPVPE</sequence>
<feature type="compositionally biased region" description="Polar residues" evidence="1">
    <location>
        <begin position="153"/>
        <end position="169"/>
    </location>
</feature>
<accession>G4TUL8</accession>
<feature type="region of interest" description="Disordered" evidence="1">
    <location>
        <begin position="1"/>
        <end position="24"/>
    </location>
</feature>
<feature type="region of interest" description="Disordered" evidence="1">
    <location>
        <begin position="217"/>
        <end position="268"/>
    </location>
</feature>
<dbReference type="EMBL" id="CAFZ01000385">
    <property type="protein sequence ID" value="CCA75011.1"/>
    <property type="molecule type" value="Genomic_DNA"/>
</dbReference>